<keyword evidence="3" id="KW-1185">Reference proteome</keyword>
<dbReference type="InterPro" id="IPR025711">
    <property type="entry name" value="PepSY"/>
</dbReference>
<evidence type="ECO:0000313" key="2">
    <source>
        <dbReference type="EMBL" id="MBL4951918.1"/>
    </source>
</evidence>
<dbReference type="Pfam" id="PF03413">
    <property type="entry name" value="PepSY"/>
    <property type="match status" value="1"/>
</dbReference>
<organism evidence="2 3">
    <name type="scientific">Neobacillus paridis</name>
    <dbReference type="NCBI Taxonomy" id="2803862"/>
    <lineage>
        <taxon>Bacteria</taxon>
        <taxon>Bacillati</taxon>
        <taxon>Bacillota</taxon>
        <taxon>Bacilli</taxon>
        <taxon>Bacillales</taxon>
        <taxon>Bacillaceae</taxon>
        <taxon>Neobacillus</taxon>
    </lineage>
</organism>
<comment type="caution">
    <text evidence="2">The sequence shown here is derived from an EMBL/GenBank/DDBJ whole genome shotgun (WGS) entry which is preliminary data.</text>
</comment>
<name>A0ABS1TL49_9BACI</name>
<proteinExistence type="predicted"/>
<protein>
    <recommendedName>
        <fullName evidence="1">PepSY domain-containing protein</fullName>
    </recommendedName>
</protein>
<sequence length="108" mass="12028">MNWKSFMLGAAVGILGGYTARQMITKQTKVSPEKVLENVKKQFSQNGSISGSWIHMVAEPYQKQQIHYQVYKGGISKTVEGIDEQYEFIADASTGTLIDIRRLSEGIA</sequence>
<evidence type="ECO:0000313" key="3">
    <source>
        <dbReference type="Proteomes" id="UP000623967"/>
    </source>
</evidence>
<dbReference type="EMBL" id="JAESWB010000115">
    <property type="protein sequence ID" value="MBL4951918.1"/>
    <property type="molecule type" value="Genomic_DNA"/>
</dbReference>
<accession>A0ABS1TL49</accession>
<evidence type="ECO:0000259" key="1">
    <source>
        <dbReference type="Pfam" id="PF03413"/>
    </source>
</evidence>
<feature type="domain" description="PepSY" evidence="1">
    <location>
        <begin position="29"/>
        <end position="100"/>
    </location>
</feature>
<dbReference type="RefSeq" id="WP_202653193.1">
    <property type="nucleotide sequence ID" value="NZ_JAESWB010000115.1"/>
</dbReference>
<gene>
    <name evidence="2" type="ORF">JK635_06810</name>
</gene>
<dbReference type="Proteomes" id="UP000623967">
    <property type="component" value="Unassembled WGS sequence"/>
</dbReference>
<reference evidence="2 3" key="1">
    <citation type="submission" date="2021-01" db="EMBL/GenBank/DDBJ databases">
        <title>Genome public.</title>
        <authorList>
            <person name="Liu C."/>
            <person name="Sun Q."/>
        </authorList>
    </citation>
    <scope>NUCLEOTIDE SEQUENCE [LARGE SCALE GENOMIC DNA]</scope>
    <source>
        <strain evidence="2 3">YIM B02564</strain>
    </source>
</reference>